<dbReference type="PIRSF" id="PIRSF005348">
    <property type="entry name" value="YxkH"/>
    <property type="match status" value="1"/>
</dbReference>
<feature type="transmembrane region" description="Helical" evidence="2">
    <location>
        <begin position="32"/>
        <end position="51"/>
    </location>
</feature>
<feature type="transmembrane region" description="Helical" evidence="2">
    <location>
        <begin position="182"/>
        <end position="208"/>
    </location>
</feature>
<accession>A0ABT2BSQ6</accession>
<dbReference type="EMBL" id="JANUHC010000001">
    <property type="protein sequence ID" value="MCS0628149.1"/>
    <property type="molecule type" value="Genomic_DNA"/>
</dbReference>
<dbReference type="Pfam" id="PF03390">
    <property type="entry name" value="2HCT"/>
    <property type="match status" value="1"/>
</dbReference>
<dbReference type="PANTHER" id="PTHR40033:SF1">
    <property type="entry name" value="CITRATE-SODIUM SYMPORTER"/>
    <property type="match status" value="1"/>
</dbReference>
<sequence length="447" mass="47158">MNTTTYTPASAEQQTAGSSIPQLCLKIARTRIGIVPLPVYFLLLALIGGFVATGKVPNDICVSIAILTVGGFSCAELGKRLPYFRNIGAAAIFATFIPSYLAFSKLLPAPVLKNVVDFTKSTNFLYLFISSIIVGSILSMDRNVLIKGFVKIFVPLAIGSVVAGAVGTAVGTLLGLGPYHTFFYLVAPIMAGGVGEGAIPLSIGYAGILGQEQGHIFAEVLPPVMLGSLTAILLSGMLNSLGKKRPHLSGQGRLQPGEEAPAPQAESLPGQFDIANIAAAGITSISLYMVGMMCFRLFDFPAPVAMLFVAVMFKLSRLVSPQLQQSSYVVYKFFSTAVTYPLLFAIGASMTPWDKLVSAFNVVNLAVIVSTVASLIATGFFVGRRMNMYPIETAIINACHSGQGGTGDVAILTAAERMQLMPFAQIATRIGGAITVTLTLLAMSQLH</sequence>
<evidence type="ECO:0000313" key="4">
    <source>
        <dbReference type="Proteomes" id="UP001165263"/>
    </source>
</evidence>
<keyword evidence="2" id="KW-0812">Transmembrane</keyword>
<dbReference type="Proteomes" id="UP001165263">
    <property type="component" value="Unassembled WGS sequence"/>
</dbReference>
<feature type="transmembrane region" description="Helical" evidence="2">
    <location>
        <begin position="328"/>
        <end position="350"/>
    </location>
</feature>
<feature type="transmembrane region" description="Helical" evidence="2">
    <location>
        <begin position="220"/>
        <end position="238"/>
    </location>
</feature>
<comment type="similarity">
    <text evidence="1">Belongs to the 2-hydroxycarboxylate transporter (2-HCT) (TC 2.A.24) family.</text>
</comment>
<gene>
    <name evidence="3" type="ORF">NX786_02170</name>
</gene>
<feature type="transmembrane region" description="Helical" evidence="2">
    <location>
        <begin position="123"/>
        <end position="140"/>
    </location>
</feature>
<feature type="transmembrane region" description="Helical" evidence="2">
    <location>
        <begin position="87"/>
        <end position="103"/>
    </location>
</feature>
<reference evidence="3" key="1">
    <citation type="submission" date="2022-08" db="EMBL/GenBank/DDBJ databases">
        <title>Reclassification of Massilia species as members of the genera Telluria, Duganella, Pseudoduganella, Mokoshia gen. nov. and Zemynaea gen. nov. using orthogonal and non-orthogonal genome-based approaches.</title>
        <authorList>
            <person name="Bowman J.P."/>
        </authorList>
    </citation>
    <scope>NUCLEOTIDE SEQUENCE</scope>
    <source>
        <strain evidence="3">LMG 11547</strain>
    </source>
</reference>
<dbReference type="InterPro" id="IPR004679">
    <property type="entry name" value="2-OHcarboxylate_transport"/>
</dbReference>
<organism evidence="3 4">
    <name type="scientific">Telluria mixta</name>
    <dbReference type="NCBI Taxonomy" id="34071"/>
    <lineage>
        <taxon>Bacteria</taxon>
        <taxon>Pseudomonadati</taxon>
        <taxon>Pseudomonadota</taxon>
        <taxon>Betaproteobacteria</taxon>
        <taxon>Burkholderiales</taxon>
        <taxon>Oxalobacteraceae</taxon>
        <taxon>Telluria group</taxon>
        <taxon>Telluria</taxon>
    </lineage>
</organism>
<protein>
    <submittedName>
        <fullName evidence="3">2-hydroxycarboxylate transporter family protein</fullName>
    </submittedName>
</protein>
<dbReference type="PANTHER" id="PTHR40033">
    <property type="entry name" value="NA(+)-MALATE SYMPORTER"/>
    <property type="match status" value="1"/>
</dbReference>
<dbReference type="RefSeq" id="WP_259447400.1">
    <property type="nucleotide sequence ID" value="NZ_CP119520.1"/>
</dbReference>
<keyword evidence="1 2" id="KW-0472">Membrane</keyword>
<evidence type="ECO:0000256" key="2">
    <source>
        <dbReference type="SAM" id="Phobius"/>
    </source>
</evidence>
<proteinExistence type="inferred from homology"/>
<name>A0ABT2BSQ6_9BURK</name>
<evidence type="ECO:0000313" key="3">
    <source>
        <dbReference type="EMBL" id="MCS0628149.1"/>
    </source>
</evidence>
<keyword evidence="2" id="KW-1133">Transmembrane helix</keyword>
<comment type="caution">
    <text evidence="3">The sequence shown here is derived from an EMBL/GenBank/DDBJ whole genome shotgun (WGS) entry which is preliminary data.</text>
</comment>
<keyword evidence="4" id="KW-1185">Reference proteome</keyword>
<feature type="transmembrane region" description="Helical" evidence="2">
    <location>
        <begin position="297"/>
        <end position="316"/>
    </location>
</feature>
<feature type="transmembrane region" description="Helical" evidence="2">
    <location>
        <begin position="57"/>
        <end position="75"/>
    </location>
</feature>
<evidence type="ECO:0000256" key="1">
    <source>
        <dbReference type="PIRNR" id="PIRNR005348"/>
    </source>
</evidence>
<feature type="transmembrane region" description="Helical" evidence="2">
    <location>
        <begin position="362"/>
        <end position="382"/>
    </location>
</feature>
<feature type="transmembrane region" description="Helical" evidence="2">
    <location>
        <begin position="152"/>
        <end position="176"/>
    </location>
</feature>
<keyword evidence="1" id="KW-0813">Transport</keyword>
<keyword evidence="1" id="KW-0769">Symport</keyword>